<dbReference type="GO" id="GO:0005507">
    <property type="term" value="F:copper ion binding"/>
    <property type="evidence" value="ECO:0007669"/>
    <property type="project" value="InterPro"/>
</dbReference>
<evidence type="ECO:0000256" key="1">
    <source>
        <dbReference type="ARBA" id="ARBA00010609"/>
    </source>
</evidence>
<gene>
    <name evidence="7" type="ORF">PCANC_19578</name>
</gene>
<dbReference type="EMBL" id="PGCJ01000182">
    <property type="protein sequence ID" value="PLW40387.1"/>
    <property type="molecule type" value="Genomic_DNA"/>
</dbReference>
<dbReference type="GO" id="GO:0016491">
    <property type="term" value="F:oxidoreductase activity"/>
    <property type="evidence" value="ECO:0007669"/>
    <property type="project" value="InterPro"/>
</dbReference>
<dbReference type="Pfam" id="PF00394">
    <property type="entry name" value="Cu-oxidase"/>
    <property type="match status" value="1"/>
</dbReference>
<dbReference type="CDD" id="cd13857">
    <property type="entry name" value="CuRO_1_Diphenol_Ox"/>
    <property type="match status" value="1"/>
</dbReference>
<dbReference type="CDD" id="cd13904">
    <property type="entry name" value="CuRO_3_Diphenol_Ox"/>
    <property type="match status" value="1"/>
</dbReference>
<feature type="domain" description="Plastocyanin-like" evidence="6">
    <location>
        <begin position="62"/>
        <end position="178"/>
    </location>
</feature>
<dbReference type="Pfam" id="PF07732">
    <property type="entry name" value="Cu-oxidase_3"/>
    <property type="match status" value="1"/>
</dbReference>
<feature type="domain" description="Plastocyanin-like" evidence="4">
    <location>
        <begin position="190"/>
        <end position="332"/>
    </location>
</feature>
<dbReference type="AlphaFoldDB" id="A0A2N5URW9"/>
<evidence type="ECO:0000313" key="8">
    <source>
        <dbReference type="Proteomes" id="UP000235388"/>
    </source>
</evidence>
<dbReference type="OrthoDB" id="2503026at2759"/>
<dbReference type="PANTHER" id="PTHR11709">
    <property type="entry name" value="MULTI-COPPER OXIDASE"/>
    <property type="match status" value="1"/>
</dbReference>
<dbReference type="InterPro" id="IPR001117">
    <property type="entry name" value="Cu-oxidase_2nd"/>
</dbReference>
<keyword evidence="3" id="KW-0325">Glycoprotein</keyword>
<comment type="caution">
    <text evidence="7">The sequence shown here is derived from an EMBL/GenBank/DDBJ whole genome shotgun (WGS) entry which is preliminary data.</text>
</comment>
<keyword evidence="2" id="KW-0186">Copper</keyword>
<keyword evidence="8" id="KW-1185">Reference proteome</keyword>
<evidence type="ECO:0000259" key="6">
    <source>
        <dbReference type="Pfam" id="PF07732"/>
    </source>
</evidence>
<dbReference type="InterPro" id="IPR011706">
    <property type="entry name" value="Cu-oxidase_C"/>
</dbReference>
<evidence type="ECO:0008006" key="9">
    <source>
        <dbReference type="Google" id="ProtNLM"/>
    </source>
</evidence>
<evidence type="ECO:0000259" key="5">
    <source>
        <dbReference type="Pfam" id="PF07731"/>
    </source>
</evidence>
<sequence length="702" mass="78712">MYFNSFIIFFLAYHHTRVQICATPLNHRQNARAGPAHPEEYILKSDFEITAEPTTRRYTLTVTETTAALDGFLRPVLAINNQIPGPLIEANEGDRLEITVINQMNISLTMHWHGLYQNGSNWEDGVTGVTQCPIPPNGGTYTYKFDLNGQFGTFWYHSHHQNLMADGINGPMIIHSPRDPLKRWVDFDHDVVIMLNDWYHNTSSDIVKRMLSEAGYAGTPAAPGANSALINGVGEWNCSLATRTQRCEQVASPPEFIIAAGEKIRFRLINAGVHAMFFYSVDEHTLNITEADSTGIYGPSDFRQIWLHNGQRYSVIVQTKKEDAGKSIYMRATMDSDCWSWVPNDIQDTAFGILRLVDDENRPGNVSIARPTTRAWPQEFPEECLDINPRMMVPILKRSVPSTVVGSGSFEAGFGFQLINNTEKRVTRAQAARLAEELNLDWTRDRNQRAKKKFATPREDDENTNRNWPVARTVRWRKAKRVSAESSWLQSGSVKRQVEIPSQISAPFGIRTNSSGVTRLAGPPPTPVGTIGKYFINNVSWSTFPYQPVLHDLTIGGVGSINSSRVANIIYPTAEWYDLYLVNVDATGSHPYHLHAMDMHIVAFGRGFPTAERLKQVEYNTDNPLRRDTVVVPPASFVIVRLNADIPGAWIMHCHIGWHIAGGFAGIVVVQPEAISRFVIPEENMALCDLRTEPIDSIEPGA</sequence>
<evidence type="ECO:0000256" key="2">
    <source>
        <dbReference type="ARBA" id="ARBA00023008"/>
    </source>
</evidence>
<dbReference type="STRING" id="200324.A0A2N5URW9"/>
<organism evidence="7 8">
    <name type="scientific">Puccinia coronata f. sp. avenae</name>
    <dbReference type="NCBI Taxonomy" id="200324"/>
    <lineage>
        <taxon>Eukaryota</taxon>
        <taxon>Fungi</taxon>
        <taxon>Dikarya</taxon>
        <taxon>Basidiomycota</taxon>
        <taxon>Pucciniomycotina</taxon>
        <taxon>Pucciniomycetes</taxon>
        <taxon>Pucciniales</taxon>
        <taxon>Pucciniaceae</taxon>
        <taxon>Puccinia</taxon>
    </lineage>
</organism>
<dbReference type="Proteomes" id="UP000235388">
    <property type="component" value="Unassembled WGS sequence"/>
</dbReference>
<name>A0A2N5URW9_9BASI</name>
<dbReference type="InterPro" id="IPR045087">
    <property type="entry name" value="Cu-oxidase_fam"/>
</dbReference>
<dbReference type="InterPro" id="IPR008972">
    <property type="entry name" value="Cupredoxin"/>
</dbReference>
<protein>
    <recommendedName>
        <fullName evidence="9">Laccase</fullName>
    </recommendedName>
</protein>
<dbReference type="CDD" id="cd13883">
    <property type="entry name" value="CuRO_2_Diphenol_Ox"/>
    <property type="match status" value="1"/>
</dbReference>
<dbReference type="SUPFAM" id="SSF49503">
    <property type="entry name" value="Cupredoxins"/>
    <property type="match status" value="3"/>
</dbReference>
<reference evidence="7 8" key="1">
    <citation type="submission" date="2017-11" db="EMBL/GenBank/DDBJ databases">
        <title>De novo assembly and phasing of dikaryotic genomes from two isolates of Puccinia coronata f. sp. avenae, the causal agent of oat crown rust.</title>
        <authorList>
            <person name="Miller M.E."/>
            <person name="Zhang Y."/>
            <person name="Omidvar V."/>
            <person name="Sperschneider J."/>
            <person name="Schwessinger B."/>
            <person name="Raley C."/>
            <person name="Palmer J.M."/>
            <person name="Garnica D."/>
            <person name="Upadhyaya N."/>
            <person name="Rathjen J."/>
            <person name="Taylor J.M."/>
            <person name="Park R.F."/>
            <person name="Dodds P.N."/>
            <person name="Hirsch C.D."/>
            <person name="Kianian S.F."/>
            <person name="Figueroa M."/>
        </authorList>
    </citation>
    <scope>NUCLEOTIDE SEQUENCE [LARGE SCALE GENOMIC DNA]</scope>
    <source>
        <strain evidence="7">12NC29</strain>
    </source>
</reference>
<dbReference type="InterPro" id="IPR011707">
    <property type="entry name" value="Cu-oxidase-like_N"/>
</dbReference>
<feature type="domain" description="Plastocyanin-like" evidence="5">
    <location>
        <begin position="569"/>
        <end position="673"/>
    </location>
</feature>
<proteinExistence type="inferred from homology"/>
<comment type="similarity">
    <text evidence="1">Belongs to the multicopper oxidase family.</text>
</comment>
<evidence type="ECO:0000313" key="7">
    <source>
        <dbReference type="EMBL" id="PLW40387.1"/>
    </source>
</evidence>
<dbReference type="PANTHER" id="PTHR11709:SF414">
    <property type="entry name" value="ADR239WP"/>
    <property type="match status" value="1"/>
</dbReference>
<dbReference type="Pfam" id="PF07731">
    <property type="entry name" value="Cu-oxidase_2"/>
    <property type="match status" value="1"/>
</dbReference>
<accession>A0A2N5URW9</accession>
<evidence type="ECO:0000256" key="3">
    <source>
        <dbReference type="ARBA" id="ARBA00023180"/>
    </source>
</evidence>
<evidence type="ECO:0000259" key="4">
    <source>
        <dbReference type="Pfam" id="PF00394"/>
    </source>
</evidence>
<dbReference type="Gene3D" id="2.60.40.420">
    <property type="entry name" value="Cupredoxins - blue copper proteins"/>
    <property type="match status" value="3"/>
</dbReference>